<keyword evidence="2" id="KW-0732">Signal</keyword>
<keyword evidence="5" id="KW-1185">Reference proteome</keyword>
<proteinExistence type="predicted"/>
<comment type="caution">
    <text evidence="4">The sequence shown here is derived from an EMBL/GenBank/DDBJ whole genome shotgun (WGS) entry which is preliminary data.</text>
</comment>
<dbReference type="SUPFAM" id="SSF57625">
    <property type="entry name" value="Invertebrate chitin-binding proteins"/>
    <property type="match status" value="1"/>
</dbReference>
<dbReference type="InterPro" id="IPR052976">
    <property type="entry name" value="Scoloptoxin-like"/>
</dbReference>
<feature type="compositionally biased region" description="Polar residues" evidence="1">
    <location>
        <begin position="157"/>
        <end position="175"/>
    </location>
</feature>
<sequence>MNRFVFIQILCAFVLAIHAFPQQPKSKRPIPVFKQNQLGGLQLPDNATLIRDNIVDTFSCKERIYGYYADMENDCQIFHVCLPQTRNVAKWSFICPSETVFNQATFVCTRTEESIPCEESEKYYSLNEEIGKEEENTEEETTRSLPVNADVEPVTNKPFSRTSRILSRQGSSQRY</sequence>
<organism evidence="4 5">
    <name type="scientific">Vespula vulgaris</name>
    <name type="common">Yellow jacket</name>
    <name type="synonym">Wasp</name>
    <dbReference type="NCBI Taxonomy" id="7454"/>
    <lineage>
        <taxon>Eukaryota</taxon>
        <taxon>Metazoa</taxon>
        <taxon>Ecdysozoa</taxon>
        <taxon>Arthropoda</taxon>
        <taxon>Hexapoda</taxon>
        <taxon>Insecta</taxon>
        <taxon>Pterygota</taxon>
        <taxon>Neoptera</taxon>
        <taxon>Endopterygota</taxon>
        <taxon>Hymenoptera</taxon>
        <taxon>Apocrita</taxon>
        <taxon>Aculeata</taxon>
        <taxon>Vespoidea</taxon>
        <taxon>Vespidae</taxon>
        <taxon>Vespinae</taxon>
        <taxon>Vespula</taxon>
    </lineage>
</organism>
<protein>
    <recommendedName>
        <fullName evidence="3">Chitin-binding type-2 domain-containing protein</fullName>
    </recommendedName>
</protein>
<dbReference type="Proteomes" id="UP000614350">
    <property type="component" value="Unassembled WGS sequence"/>
</dbReference>
<gene>
    <name evidence="4" type="ORF">HZH66_009237</name>
</gene>
<feature type="signal peptide" evidence="2">
    <location>
        <begin position="1"/>
        <end position="19"/>
    </location>
</feature>
<feature type="chain" id="PRO_5032452221" description="Chitin-binding type-2 domain-containing protein" evidence="2">
    <location>
        <begin position="20"/>
        <end position="175"/>
    </location>
</feature>
<feature type="domain" description="Chitin-binding type-2" evidence="3">
    <location>
        <begin position="57"/>
        <end position="119"/>
    </location>
</feature>
<dbReference type="AlphaFoldDB" id="A0A834JM99"/>
<accession>A0A834JM99</accession>
<evidence type="ECO:0000256" key="2">
    <source>
        <dbReference type="SAM" id="SignalP"/>
    </source>
</evidence>
<evidence type="ECO:0000256" key="1">
    <source>
        <dbReference type="SAM" id="MobiDB-lite"/>
    </source>
</evidence>
<dbReference type="Pfam" id="PF01607">
    <property type="entry name" value="CBM_14"/>
    <property type="match status" value="1"/>
</dbReference>
<feature type="region of interest" description="Disordered" evidence="1">
    <location>
        <begin position="128"/>
        <end position="175"/>
    </location>
</feature>
<reference evidence="4" key="1">
    <citation type="journal article" date="2020" name="G3 (Bethesda)">
        <title>High-Quality Assemblies for Three Invasive Social Wasps from the &lt;i&gt;Vespula&lt;/i&gt; Genus.</title>
        <authorList>
            <person name="Harrop T.W.R."/>
            <person name="Guhlin J."/>
            <person name="McLaughlin G.M."/>
            <person name="Permina E."/>
            <person name="Stockwell P."/>
            <person name="Gilligan J."/>
            <person name="Le Lec M.F."/>
            <person name="Gruber M.A.M."/>
            <person name="Quinn O."/>
            <person name="Lovegrove M."/>
            <person name="Duncan E.J."/>
            <person name="Remnant E.J."/>
            <person name="Van Eeckhoven J."/>
            <person name="Graham B."/>
            <person name="Knapp R.A."/>
            <person name="Langford K.W."/>
            <person name="Kronenberg Z."/>
            <person name="Press M.O."/>
            <person name="Eacker S.M."/>
            <person name="Wilson-Rankin E.E."/>
            <person name="Purcell J."/>
            <person name="Lester P.J."/>
            <person name="Dearden P.K."/>
        </authorList>
    </citation>
    <scope>NUCLEOTIDE SEQUENCE</scope>
    <source>
        <strain evidence="4">Marl-1</strain>
    </source>
</reference>
<dbReference type="EMBL" id="JACSEA010000010">
    <property type="protein sequence ID" value="KAF7390757.1"/>
    <property type="molecule type" value="Genomic_DNA"/>
</dbReference>
<dbReference type="PROSITE" id="PS50940">
    <property type="entry name" value="CHIT_BIND_II"/>
    <property type="match status" value="1"/>
</dbReference>
<name>A0A834JM99_VESVU</name>
<evidence type="ECO:0000313" key="4">
    <source>
        <dbReference type="EMBL" id="KAF7390757.1"/>
    </source>
</evidence>
<dbReference type="InterPro" id="IPR036508">
    <property type="entry name" value="Chitin-bd_dom_sf"/>
</dbReference>
<dbReference type="GO" id="GO:0008061">
    <property type="term" value="F:chitin binding"/>
    <property type="evidence" value="ECO:0007669"/>
    <property type="project" value="InterPro"/>
</dbReference>
<dbReference type="PANTHER" id="PTHR22933">
    <property type="entry name" value="FI18007P1-RELATED"/>
    <property type="match status" value="1"/>
</dbReference>
<dbReference type="Gene3D" id="2.170.140.10">
    <property type="entry name" value="Chitin binding domain"/>
    <property type="match status" value="1"/>
</dbReference>
<dbReference type="SMART" id="SM00494">
    <property type="entry name" value="ChtBD2"/>
    <property type="match status" value="1"/>
</dbReference>
<dbReference type="GO" id="GO:0005576">
    <property type="term" value="C:extracellular region"/>
    <property type="evidence" value="ECO:0007669"/>
    <property type="project" value="InterPro"/>
</dbReference>
<evidence type="ECO:0000259" key="3">
    <source>
        <dbReference type="PROSITE" id="PS50940"/>
    </source>
</evidence>
<dbReference type="PANTHER" id="PTHR22933:SF43">
    <property type="entry name" value="LP10131P"/>
    <property type="match status" value="1"/>
</dbReference>
<dbReference type="InterPro" id="IPR002557">
    <property type="entry name" value="Chitin-bd_dom"/>
</dbReference>
<evidence type="ECO:0000313" key="5">
    <source>
        <dbReference type="Proteomes" id="UP000614350"/>
    </source>
</evidence>